<accession>A0ABD2WQ31</accession>
<organism evidence="2 3">
    <name type="scientific">Trichogramma kaykai</name>
    <dbReference type="NCBI Taxonomy" id="54128"/>
    <lineage>
        <taxon>Eukaryota</taxon>
        <taxon>Metazoa</taxon>
        <taxon>Ecdysozoa</taxon>
        <taxon>Arthropoda</taxon>
        <taxon>Hexapoda</taxon>
        <taxon>Insecta</taxon>
        <taxon>Pterygota</taxon>
        <taxon>Neoptera</taxon>
        <taxon>Endopterygota</taxon>
        <taxon>Hymenoptera</taxon>
        <taxon>Apocrita</taxon>
        <taxon>Proctotrupomorpha</taxon>
        <taxon>Chalcidoidea</taxon>
        <taxon>Trichogrammatidae</taxon>
        <taxon>Trichogramma</taxon>
    </lineage>
</organism>
<dbReference type="Pfam" id="PF00004">
    <property type="entry name" value="AAA"/>
    <property type="match status" value="1"/>
</dbReference>
<dbReference type="SUPFAM" id="SSF52540">
    <property type="entry name" value="P-loop containing nucleoside triphosphate hydrolases"/>
    <property type="match status" value="1"/>
</dbReference>
<name>A0ABD2WQ31_9HYME</name>
<comment type="caution">
    <text evidence="2">The sequence shown here is derived from an EMBL/GenBank/DDBJ whole genome shotgun (WGS) entry which is preliminary data.</text>
</comment>
<sequence length="611" mass="71066">MRYAQHERAALSAHSDDNFIYYSSSSSLINNCNTKEGFEKEIKSSLFSKFSHIESNSHKKQNLDILYQNHSLDSMKKSKRCVSVVNHEFASNYKFSEKMWIKLREKKTIFVMSHDGQVDSCSKTMNSEIIQQKNKFIRKEKNSNETLKSISNDLWIKKYRPSNSSTIIGNNEAILKLKTWLNTWNYHQNKLNESSSDEFHINNHDERSFPPNTVAILKGPHGCGKSSSVYAIADELEYRVLEVNASAKRTKKIISRQIKEATESFRVKDRKNVDENKKGKKGNLNYSFYRSLILIEDIDIVFDEDDGFISAVIQLISETKVPIIITVTNTHLDVCKIAPQNITIYFDKVSSKEKDDWLQTIALKETGYEIPHKYIKVLGSSGDLRQNILQLQYDLSTTVKEKSSLYFLNSYDFYNNRECGSIQKYYDYDNQTKYNHHKQDLFHCLKCAIHTADKISRIDKQFNENIKVPKFHNITVQPTLTLDENQLLYSKSNTNSVEIKEWLMLATNKILNDVADSKYFSKYRSVGNSLQQICQSDDILSSENFSHVDNRILVVEYAPSIRAICKAELDRSNQNKRRGNRYYHYLSCFKLIDSKTRALKKISYCQNYFKN</sequence>
<reference evidence="2 3" key="1">
    <citation type="journal article" date="2024" name="bioRxiv">
        <title>A reference genome for Trichogramma kaykai: A tiny desert-dwelling parasitoid wasp with competing sex-ratio distorters.</title>
        <authorList>
            <person name="Culotta J."/>
            <person name="Lindsey A.R."/>
        </authorList>
    </citation>
    <scope>NUCLEOTIDE SEQUENCE [LARGE SCALE GENOMIC DNA]</scope>
    <source>
        <strain evidence="2 3">KSX58</strain>
    </source>
</reference>
<feature type="domain" description="ATPase AAA-type core" evidence="1">
    <location>
        <begin position="216"/>
        <end position="330"/>
    </location>
</feature>
<evidence type="ECO:0000313" key="2">
    <source>
        <dbReference type="EMBL" id="KAL3395004.1"/>
    </source>
</evidence>
<evidence type="ECO:0000259" key="1">
    <source>
        <dbReference type="Pfam" id="PF00004"/>
    </source>
</evidence>
<keyword evidence="3" id="KW-1185">Reference proteome</keyword>
<dbReference type="AlphaFoldDB" id="A0ABD2WQ31"/>
<dbReference type="EMBL" id="JBJJXI010000086">
    <property type="protein sequence ID" value="KAL3395004.1"/>
    <property type="molecule type" value="Genomic_DNA"/>
</dbReference>
<evidence type="ECO:0000313" key="3">
    <source>
        <dbReference type="Proteomes" id="UP001627154"/>
    </source>
</evidence>
<dbReference type="Proteomes" id="UP001627154">
    <property type="component" value="Unassembled WGS sequence"/>
</dbReference>
<dbReference type="PANTHER" id="PTHR23389">
    <property type="entry name" value="CHROMOSOME TRANSMISSION FIDELITY FACTOR 18"/>
    <property type="match status" value="1"/>
</dbReference>
<dbReference type="InterPro" id="IPR003959">
    <property type="entry name" value="ATPase_AAA_core"/>
</dbReference>
<dbReference type="Gene3D" id="3.40.50.300">
    <property type="entry name" value="P-loop containing nucleotide triphosphate hydrolases"/>
    <property type="match status" value="1"/>
</dbReference>
<gene>
    <name evidence="2" type="ORF">TKK_010832</name>
</gene>
<dbReference type="PANTHER" id="PTHR23389:SF21">
    <property type="entry name" value="ATPASE FAMILY AAA DOMAIN-CONTAINING PROTEIN 5"/>
    <property type="match status" value="1"/>
</dbReference>
<proteinExistence type="predicted"/>
<protein>
    <recommendedName>
        <fullName evidence="1">ATPase AAA-type core domain-containing protein</fullName>
    </recommendedName>
</protein>
<dbReference type="InterPro" id="IPR027417">
    <property type="entry name" value="P-loop_NTPase"/>
</dbReference>